<dbReference type="EMBL" id="JAHFXS010000150">
    <property type="protein sequence ID" value="KAG9988434.1"/>
    <property type="molecule type" value="Genomic_DNA"/>
</dbReference>
<comment type="caution">
    <text evidence="2">The sequence shown here is derived from an EMBL/GenBank/DDBJ whole genome shotgun (WGS) entry which is preliminary data.</text>
</comment>
<feature type="compositionally biased region" description="Gly residues" evidence="1">
    <location>
        <begin position="1"/>
        <end position="23"/>
    </location>
</feature>
<accession>A0A9P8G2E7</accession>
<keyword evidence="3" id="KW-1185">Reference proteome</keyword>
<name>A0A9P8G2E7_AURME</name>
<evidence type="ECO:0000256" key="1">
    <source>
        <dbReference type="SAM" id="MobiDB-lite"/>
    </source>
</evidence>
<protein>
    <submittedName>
        <fullName evidence="2">Uncharacterized protein</fullName>
    </submittedName>
</protein>
<reference evidence="2" key="2">
    <citation type="submission" date="2021-08" db="EMBL/GenBank/DDBJ databases">
        <authorList>
            <person name="Gostincar C."/>
            <person name="Sun X."/>
            <person name="Song Z."/>
            <person name="Gunde-Cimerman N."/>
        </authorList>
    </citation>
    <scope>NUCLEOTIDE SEQUENCE</scope>
    <source>
        <strain evidence="2">EXF-9298</strain>
    </source>
</reference>
<dbReference type="AlphaFoldDB" id="A0A9P8G2E7"/>
<feature type="compositionally biased region" description="Low complexity" evidence="1">
    <location>
        <begin position="24"/>
        <end position="34"/>
    </location>
</feature>
<evidence type="ECO:0000313" key="3">
    <source>
        <dbReference type="Proteomes" id="UP000729357"/>
    </source>
</evidence>
<sequence>MSGGGKFGEAGAGGTGGGSGEQGLGQDDGAQAGRQGKESSNRASVDATIIPMTNMRTLLVSHFQNRDDCVPARPHQILNPSIRLNASGRWSWLQPTVDGPAAMVAGFSTPEEWAEARYLGLLPAGFTSPSVVFEVDRRYLNPMTTQPTPFGHWKFLSDGPWIPARIQEAQELQRIRAETRRHIAEARARAQRDRRCIAEERAIAAETRLRTRRDGSDTSPELNRRRIAQDLDPIIDRSLPPFRYQRPGHTNTREPKINTDTLTKLITRINSDVVVHEPVQVDHLAYNFAISFGRYPNDQIGYPSHNMTSVTTEGVVIGTYNEDGEVWDLKRNYLGSLMSMGVD</sequence>
<feature type="non-terminal residue" evidence="2">
    <location>
        <position position="343"/>
    </location>
</feature>
<organism evidence="2 3">
    <name type="scientific">Aureobasidium melanogenum</name>
    <name type="common">Aureobasidium pullulans var. melanogenum</name>
    <dbReference type="NCBI Taxonomy" id="46634"/>
    <lineage>
        <taxon>Eukaryota</taxon>
        <taxon>Fungi</taxon>
        <taxon>Dikarya</taxon>
        <taxon>Ascomycota</taxon>
        <taxon>Pezizomycotina</taxon>
        <taxon>Dothideomycetes</taxon>
        <taxon>Dothideomycetidae</taxon>
        <taxon>Dothideales</taxon>
        <taxon>Saccotheciaceae</taxon>
        <taxon>Aureobasidium</taxon>
    </lineage>
</organism>
<feature type="region of interest" description="Disordered" evidence="1">
    <location>
        <begin position="1"/>
        <end position="47"/>
    </location>
</feature>
<gene>
    <name evidence="2" type="ORF">KCU98_g2618</name>
</gene>
<proteinExistence type="predicted"/>
<evidence type="ECO:0000313" key="2">
    <source>
        <dbReference type="EMBL" id="KAG9988434.1"/>
    </source>
</evidence>
<reference evidence="2" key="1">
    <citation type="journal article" date="2021" name="J Fungi (Basel)">
        <title>Virulence traits and population genomics of the black yeast Aureobasidium melanogenum.</title>
        <authorList>
            <person name="Cernosa A."/>
            <person name="Sun X."/>
            <person name="Gostincar C."/>
            <person name="Fang C."/>
            <person name="Gunde-Cimerman N."/>
            <person name="Song Z."/>
        </authorList>
    </citation>
    <scope>NUCLEOTIDE SEQUENCE</scope>
    <source>
        <strain evidence="2">EXF-9298</strain>
    </source>
</reference>
<dbReference type="Proteomes" id="UP000729357">
    <property type="component" value="Unassembled WGS sequence"/>
</dbReference>